<keyword evidence="3" id="KW-0378">Hydrolase</keyword>
<dbReference type="Pfam" id="PF19580">
    <property type="entry name" value="Exo_endo_phos_3"/>
    <property type="match status" value="1"/>
</dbReference>
<accession>A0ABT5VRU9</accession>
<reference evidence="3 4" key="1">
    <citation type="submission" date="2022-01" db="EMBL/GenBank/DDBJ databases">
        <title>Labilibaculum sp. nov, a marine bacterium isolated from Antarctica.</title>
        <authorList>
            <person name="Dai W."/>
        </authorList>
    </citation>
    <scope>NUCLEOTIDE SEQUENCE [LARGE SCALE GENOMIC DNA]</scope>
    <source>
        <strain evidence="3 4">DW002</strain>
    </source>
</reference>
<dbReference type="InterPro" id="IPR005135">
    <property type="entry name" value="Endo/exonuclease/phosphatase"/>
</dbReference>
<evidence type="ECO:0000256" key="1">
    <source>
        <dbReference type="SAM" id="SignalP"/>
    </source>
</evidence>
<dbReference type="Proteomes" id="UP001528920">
    <property type="component" value="Unassembled WGS sequence"/>
</dbReference>
<organism evidence="3 4">
    <name type="scientific">Paralabilibaculum antarcticum</name>
    <dbReference type="NCBI Taxonomy" id="2912572"/>
    <lineage>
        <taxon>Bacteria</taxon>
        <taxon>Pseudomonadati</taxon>
        <taxon>Bacteroidota</taxon>
        <taxon>Bacteroidia</taxon>
        <taxon>Marinilabiliales</taxon>
        <taxon>Marinifilaceae</taxon>
        <taxon>Paralabilibaculum</taxon>
    </lineage>
</organism>
<proteinExistence type="predicted"/>
<dbReference type="RefSeq" id="WP_275109295.1">
    <property type="nucleotide sequence ID" value="NZ_JAKJSC010000001.1"/>
</dbReference>
<keyword evidence="3" id="KW-0255">Endonuclease</keyword>
<dbReference type="Gene3D" id="3.60.10.10">
    <property type="entry name" value="Endonuclease/exonuclease/phosphatase"/>
    <property type="match status" value="1"/>
</dbReference>
<feature type="domain" description="Endonuclease/exonuclease/phosphatase" evidence="2">
    <location>
        <begin position="37"/>
        <end position="348"/>
    </location>
</feature>
<dbReference type="PANTHER" id="PTHR42834:SF1">
    <property type="entry name" value="ENDONUCLEASE_EXONUCLEASE_PHOSPHATASE FAMILY PROTEIN (AFU_ORTHOLOGUE AFUA_3G09210)"/>
    <property type="match status" value="1"/>
</dbReference>
<dbReference type="PANTHER" id="PTHR42834">
    <property type="entry name" value="ENDONUCLEASE/EXONUCLEASE/PHOSPHATASE FAMILY PROTEIN (AFU_ORTHOLOGUE AFUA_3G09210)"/>
    <property type="match status" value="1"/>
</dbReference>
<evidence type="ECO:0000259" key="2">
    <source>
        <dbReference type="Pfam" id="PF19580"/>
    </source>
</evidence>
<dbReference type="GO" id="GO:0004519">
    <property type="term" value="F:endonuclease activity"/>
    <property type="evidence" value="ECO:0007669"/>
    <property type="project" value="UniProtKB-KW"/>
</dbReference>
<evidence type="ECO:0000313" key="3">
    <source>
        <dbReference type="EMBL" id="MDE5417960.1"/>
    </source>
</evidence>
<comment type="caution">
    <text evidence="3">The sequence shown here is derived from an EMBL/GenBank/DDBJ whole genome shotgun (WGS) entry which is preliminary data.</text>
</comment>
<sequence length="351" mass="40371">MKRTILLLTYLLALSVSVFAQSIIDGSEKDKRGDFRVLFYNVENLFDCFNDSLTLDDEFLPQGERSWTWDKYQKKSQKIGKVILSAGAWEFPDLIGLCEIENRFVLDGLFKIGYLNNAGYQIIHRESPDRRGIDVALIYQARTFQPIDTSFLQLVYKGECSSTTREILYVKGKTHTDDTLHVFVNHWPSRWGGQFDSEHKRLSAAELLKSKLVEILKSDSKAKIIIMGDFNDYPDDKSIQMVLKALMPKDSFENNQLYNLAGLFLNKTGIGSHKYQGKWGMLDQFIVSGSLLNKTGCLYCESTGMSLFKPSFLLEEDHTYYGEKPFRSFVGYKYNNGFSDHLPVILDLWRK</sequence>
<dbReference type="SUPFAM" id="SSF56219">
    <property type="entry name" value="DNase I-like"/>
    <property type="match status" value="1"/>
</dbReference>
<dbReference type="EMBL" id="JAKJSC010000001">
    <property type="protein sequence ID" value="MDE5417960.1"/>
    <property type="molecule type" value="Genomic_DNA"/>
</dbReference>
<keyword evidence="4" id="KW-1185">Reference proteome</keyword>
<name>A0ABT5VRU9_9BACT</name>
<gene>
    <name evidence="3" type="ORF">L3049_08060</name>
</gene>
<protein>
    <submittedName>
        <fullName evidence="3">Endonuclease</fullName>
    </submittedName>
</protein>
<feature type="signal peptide" evidence="1">
    <location>
        <begin position="1"/>
        <end position="20"/>
    </location>
</feature>
<feature type="chain" id="PRO_5045447854" evidence="1">
    <location>
        <begin position="21"/>
        <end position="351"/>
    </location>
</feature>
<keyword evidence="1" id="KW-0732">Signal</keyword>
<evidence type="ECO:0000313" key="4">
    <source>
        <dbReference type="Proteomes" id="UP001528920"/>
    </source>
</evidence>
<dbReference type="InterPro" id="IPR036691">
    <property type="entry name" value="Endo/exonu/phosph_ase_sf"/>
</dbReference>
<keyword evidence="3" id="KW-0540">Nuclease</keyword>